<dbReference type="PANTHER" id="PTHR24102">
    <property type="entry name" value="PHD FINGER PROTEIN"/>
    <property type="match status" value="1"/>
</dbReference>
<dbReference type="InterPro" id="IPR019786">
    <property type="entry name" value="Zinc_finger_PHD-type_CS"/>
</dbReference>
<feature type="region of interest" description="Disordered" evidence="5">
    <location>
        <begin position="169"/>
        <end position="224"/>
    </location>
</feature>
<dbReference type="SUPFAM" id="SSF46689">
    <property type="entry name" value="Homeodomain-like"/>
    <property type="match status" value="1"/>
</dbReference>
<dbReference type="Gene3D" id="1.10.10.60">
    <property type="entry name" value="Homeodomain-like"/>
    <property type="match status" value="1"/>
</dbReference>
<gene>
    <name evidence="7" type="ORF">MANES_14G007300</name>
</gene>
<evidence type="ECO:0000259" key="6">
    <source>
        <dbReference type="PROSITE" id="PS50016"/>
    </source>
</evidence>
<dbReference type="PROSITE" id="PS50016">
    <property type="entry name" value="ZF_PHD_2"/>
    <property type="match status" value="1"/>
</dbReference>
<dbReference type="SUPFAM" id="SSF57903">
    <property type="entry name" value="FYVE/PHD zinc finger"/>
    <property type="match status" value="1"/>
</dbReference>
<name>A0A2C9UJH1_MANES</name>
<evidence type="ECO:0000256" key="5">
    <source>
        <dbReference type="SAM" id="MobiDB-lite"/>
    </source>
</evidence>
<dbReference type="InterPro" id="IPR013083">
    <property type="entry name" value="Znf_RING/FYVE/PHD"/>
</dbReference>
<reference evidence="7" key="1">
    <citation type="submission" date="2016-02" db="EMBL/GenBank/DDBJ databases">
        <title>WGS assembly of Manihot esculenta.</title>
        <authorList>
            <person name="Bredeson J.V."/>
            <person name="Prochnik S.E."/>
            <person name="Lyons J.B."/>
            <person name="Schmutz J."/>
            <person name="Grimwood J."/>
            <person name="Vrebalov J."/>
            <person name="Bart R.S."/>
            <person name="Amuge T."/>
            <person name="Ferguson M.E."/>
            <person name="Green R."/>
            <person name="Putnam N."/>
            <person name="Stites J."/>
            <person name="Rounsley S."/>
            <person name="Rokhsar D.S."/>
        </authorList>
    </citation>
    <scope>NUCLEOTIDE SEQUENCE [LARGE SCALE GENOMIC DNA]</scope>
    <source>
        <tissue evidence="7">Leaf</tissue>
    </source>
</reference>
<dbReference type="InterPro" id="IPR019787">
    <property type="entry name" value="Znf_PHD-finger"/>
</dbReference>
<dbReference type="InterPro" id="IPR011011">
    <property type="entry name" value="Znf_FYVE_PHD"/>
</dbReference>
<dbReference type="EMBL" id="CM004400">
    <property type="protein sequence ID" value="OAY30142.1"/>
    <property type="molecule type" value="Genomic_DNA"/>
</dbReference>
<evidence type="ECO:0000256" key="4">
    <source>
        <dbReference type="PROSITE-ProRule" id="PRU00146"/>
    </source>
</evidence>
<keyword evidence="3" id="KW-0862">Zinc</keyword>
<feature type="compositionally biased region" description="Basic and acidic residues" evidence="5">
    <location>
        <begin position="607"/>
        <end position="618"/>
    </location>
</feature>
<organism evidence="7">
    <name type="scientific">Manihot esculenta</name>
    <name type="common">Cassava</name>
    <name type="synonym">Jatropha manihot</name>
    <dbReference type="NCBI Taxonomy" id="3983"/>
    <lineage>
        <taxon>Eukaryota</taxon>
        <taxon>Viridiplantae</taxon>
        <taxon>Streptophyta</taxon>
        <taxon>Embryophyta</taxon>
        <taxon>Tracheophyta</taxon>
        <taxon>Spermatophyta</taxon>
        <taxon>Magnoliopsida</taxon>
        <taxon>eudicotyledons</taxon>
        <taxon>Gunneridae</taxon>
        <taxon>Pentapetalae</taxon>
        <taxon>rosids</taxon>
        <taxon>fabids</taxon>
        <taxon>Malpighiales</taxon>
        <taxon>Euphorbiaceae</taxon>
        <taxon>Crotonoideae</taxon>
        <taxon>Manihoteae</taxon>
        <taxon>Manihot</taxon>
    </lineage>
</organism>
<feature type="compositionally biased region" description="Basic and acidic residues" evidence="5">
    <location>
        <begin position="206"/>
        <end position="224"/>
    </location>
</feature>
<dbReference type="PROSITE" id="PS01359">
    <property type="entry name" value="ZF_PHD_1"/>
    <property type="match status" value="1"/>
</dbReference>
<dbReference type="InterPro" id="IPR009057">
    <property type="entry name" value="Homeodomain-like_sf"/>
</dbReference>
<dbReference type="GO" id="GO:0008270">
    <property type="term" value="F:zinc ion binding"/>
    <property type="evidence" value="ECO:0007669"/>
    <property type="project" value="UniProtKB-KW"/>
</dbReference>
<evidence type="ECO:0000256" key="3">
    <source>
        <dbReference type="ARBA" id="ARBA00022833"/>
    </source>
</evidence>
<feature type="domain" description="PHD-type" evidence="6">
    <location>
        <begin position="55"/>
        <end position="102"/>
    </location>
</feature>
<dbReference type="InterPro" id="IPR001965">
    <property type="entry name" value="Znf_PHD"/>
</dbReference>
<keyword evidence="1" id="KW-0479">Metal-binding</keyword>
<sequence length="625" mass="70491">MPPMAKNNKMIDNCQHGQSQLKNSADVSSTSNSYTAKKGNSFNLPPRNVRDDGHYYECVICDNGGDLLCCDTCPCTYHLQCLNPPLESIPSGNWQCENCSQDADLLTPLRSLRSLKENASSSKNAVNHIGEQIGTQRVKEFKVYRRHARKKGGEKEEDDGLRKLTVVCGPESANENQKDKPPMDTSGLFNCSSIEPESAEQANEVMEAKDASRQPKESNQKPVEEQGRAMVYQAMNSSVCAQSPNANQYDDLWFLSIFGSHLVTVISKQNKGREMQQILHPKFTQSSRAKKEKFARLRARQKQKIALRNSSRGLIPSSGLDGRAPLHFHMESAIDLKEPILQKPLLMKEKKALIDQLHSKASDQKYTHLNGFRNLSSTVDPRRLQYRQINSGRLPCFSSYQASDARFSEINLNHQEIGNGDVTLQELDLRAEPQGGQLHPRSSASNLWSVLQPSKNFDSMILKMSSFNSNYISKDHGMVDVWLEEELDSLWMGIRRYGQGNWEVMLRDPSLTFSKHKTIDDLSRRWNKEKLKIINPGNGSTILPSSVFRDSTDQRKNYFQVPDTTLPLLKDRLPSSWGRKVQENLLVGGLINIPKFKIDSEASEDSIQTHHHEGKELSSEGTISD</sequence>
<evidence type="ECO:0000256" key="2">
    <source>
        <dbReference type="ARBA" id="ARBA00022771"/>
    </source>
</evidence>
<dbReference type="STRING" id="3983.A0A2C9UJH1"/>
<evidence type="ECO:0000256" key="1">
    <source>
        <dbReference type="ARBA" id="ARBA00022723"/>
    </source>
</evidence>
<keyword evidence="2 4" id="KW-0863">Zinc-finger</keyword>
<dbReference type="Gene3D" id="3.30.40.10">
    <property type="entry name" value="Zinc/RING finger domain, C3HC4 (zinc finger)"/>
    <property type="match status" value="1"/>
</dbReference>
<proteinExistence type="predicted"/>
<feature type="region of interest" description="Disordered" evidence="5">
    <location>
        <begin position="602"/>
        <end position="625"/>
    </location>
</feature>
<dbReference type="CDD" id="cd11660">
    <property type="entry name" value="SANT_TRF"/>
    <property type="match status" value="1"/>
</dbReference>
<dbReference type="CDD" id="cd15532">
    <property type="entry name" value="PHD2_CHD_II"/>
    <property type="match status" value="1"/>
</dbReference>
<evidence type="ECO:0000313" key="7">
    <source>
        <dbReference type="EMBL" id="OAY30142.1"/>
    </source>
</evidence>
<dbReference type="OMA" id="HMESAID"/>
<dbReference type="Pfam" id="PF00628">
    <property type="entry name" value="PHD"/>
    <property type="match status" value="1"/>
</dbReference>
<feature type="compositionally biased region" description="Polar residues" evidence="5">
    <location>
        <begin position="18"/>
        <end position="43"/>
    </location>
</feature>
<dbReference type="PANTHER" id="PTHR24102:SF28">
    <property type="entry name" value="PHD-TYPE DOMAIN-CONTAINING PROTEIN"/>
    <property type="match status" value="1"/>
</dbReference>
<accession>A0A2C9UJH1</accession>
<dbReference type="SMART" id="SM00249">
    <property type="entry name" value="PHD"/>
    <property type="match status" value="1"/>
</dbReference>
<protein>
    <recommendedName>
        <fullName evidence="6">PHD-type domain-containing protein</fullName>
    </recommendedName>
</protein>
<dbReference type="AlphaFoldDB" id="A0A2C9UJH1"/>
<feature type="region of interest" description="Disordered" evidence="5">
    <location>
        <begin position="18"/>
        <end position="46"/>
    </location>
</feature>